<keyword evidence="5 8" id="KW-0687">Ribonucleoprotein</keyword>
<dbReference type="CDD" id="cd00432">
    <property type="entry name" value="Ribosomal_L18_L5e"/>
    <property type="match status" value="1"/>
</dbReference>
<dbReference type="InterPro" id="IPR004389">
    <property type="entry name" value="Ribosomal_uL18_bac-type"/>
</dbReference>
<evidence type="ECO:0000256" key="3">
    <source>
        <dbReference type="ARBA" id="ARBA00022884"/>
    </source>
</evidence>
<dbReference type="Pfam" id="PF00861">
    <property type="entry name" value="Ribosomal_L18p"/>
    <property type="match status" value="1"/>
</dbReference>
<protein>
    <recommendedName>
        <fullName evidence="6 8">Large ribosomal subunit protein uL18</fullName>
    </recommendedName>
</protein>
<dbReference type="Gene3D" id="3.30.420.100">
    <property type="match status" value="1"/>
</dbReference>
<comment type="caution">
    <text evidence="9">The sequence shown here is derived from an EMBL/GenBank/DDBJ whole genome shotgun (WGS) entry which is preliminary data.</text>
</comment>
<evidence type="ECO:0000256" key="6">
    <source>
        <dbReference type="ARBA" id="ARBA00035197"/>
    </source>
</evidence>
<evidence type="ECO:0000313" key="9">
    <source>
        <dbReference type="EMBL" id="HHZ03565.1"/>
    </source>
</evidence>
<comment type="function">
    <text evidence="7 8">This is one of the proteins that bind and probably mediate the attachment of the 5S RNA into the large ribosomal subunit, where it forms part of the central protuberance.</text>
</comment>
<dbReference type="PANTHER" id="PTHR12899:SF3">
    <property type="entry name" value="LARGE RIBOSOMAL SUBUNIT PROTEIN UL18M"/>
    <property type="match status" value="1"/>
</dbReference>
<gene>
    <name evidence="8" type="primary">rplR</name>
    <name evidence="9" type="ORF">GX397_00475</name>
</gene>
<reference evidence="9 10" key="1">
    <citation type="journal article" date="2020" name="Biotechnol. Biofuels">
        <title>New insights from the biogas microbiome by comprehensive genome-resolved metagenomics of nearly 1600 species originating from multiple anaerobic digesters.</title>
        <authorList>
            <person name="Campanaro S."/>
            <person name="Treu L."/>
            <person name="Rodriguez-R L.M."/>
            <person name="Kovalovszki A."/>
            <person name="Ziels R.M."/>
            <person name="Maus I."/>
            <person name="Zhu X."/>
            <person name="Kougias P.G."/>
            <person name="Basile A."/>
            <person name="Luo G."/>
            <person name="Schluter A."/>
            <person name="Konstantinidis K.T."/>
            <person name="Angelidaki I."/>
        </authorList>
    </citation>
    <scope>NUCLEOTIDE SEQUENCE [LARGE SCALE GENOMIC DNA]</scope>
    <source>
        <strain evidence="9">AS25fmACSIPFO_94</strain>
    </source>
</reference>
<evidence type="ECO:0000256" key="2">
    <source>
        <dbReference type="ARBA" id="ARBA00022730"/>
    </source>
</evidence>
<dbReference type="GO" id="GO:0006412">
    <property type="term" value="P:translation"/>
    <property type="evidence" value="ECO:0007669"/>
    <property type="project" value="UniProtKB-UniRule"/>
</dbReference>
<dbReference type="AlphaFoldDB" id="A0A7V6ZCQ5"/>
<comment type="similarity">
    <text evidence="1 8">Belongs to the universal ribosomal protein uL18 family.</text>
</comment>
<evidence type="ECO:0000256" key="4">
    <source>
        <dbReference type="ARBA" id="ARBA00022980"/>
    </source>
</evidence>
<dbReference type="SUPFAM" id="SSF53137">
    <property type="entry name" value="Translational machinery components"/>
    <property type="match status" value="1"/>
</dbReference>
<keyword evidence="3 8" id="KW-0694">RNA-binding</keyword>
<evidence type="ECO:0000256" key="5">
    <source>
        <dbReference type="ARBA" id="ARBA00023274"/>
    </source>
</evidence>
<dbReference type="HAMAP" id="MF_01337_B">
    <property type="entry name" value="Ribosomal_uL18_B"/>
    <property type="match status" value="1"/>
</dbReference>
<evidence type="ECO:0000313" key="10">
    <source>
        <dbReference type="Proteomes" id="UP000525027"/>
    </source>
</evidence>
<dbReference type="PANTHER" id="PTHR12899">
    <property type="entry name" value="39S RIBOSOMAL PROTEIN L18, MITOCHONDRIAL"/>
    <property type="match status" value="1"/>
</dbReference>
<accession>A0A7V6ZCQ5</accession>
<dbReference type="NCBIfam" id="TIGR00060">
    <property type="entry name" value="L18_bact"/>
    <property type="match status" value="1"/>
</dbReference>
<keyword evidence="2 8" id="KW-0699">rRNA-binding</keyword>
<keyword evidence="4 8" id="KW-0689">Ribosomal protein</keyword>
<proteinExistence type="inferred from homology"/>
<evidence type="ECO:0000256" key="1">
    <source>
        <dbReference type="ARBA" id="ARBA00007116"/>
    </source>
</evidence>
<dbReference type="InterPro" id="IPR005484">
    <property type="entry name" value="Ribosomal_uL18_bac/plant/anim"/>
</dbReference>
<dbReference type="EMBL" id="DURU01000008">
    <property type="protein sequence ID" value="HHZ03565.1"/>
    <property type="molecule type" value="Genomic_DNA"/>
</dbReference>
<name>A0A7V6ZCQ5_9BACT</name>
<dbReference type="GO" id="GO:0003735">
    <property type="term" value="F:structural constituent of ribosome"/>
    <property type="evidence" value="ECO:0007669"/>
    <property type="project" value="InterPro"/>
</dbReference>
<comment type="subunit">
    <text evidence="8">Part of the 50S ribosomal subunit; part of the 5S rRNA/L5/L18/L25 subcomplex. Contacts the 5S and 23S rRNAs.</text>
</comment>
<dbReference type="GO" id="GO:0022625">
    <property type="term" value="C:cytosolic large ribosomal subunit"/>
    <property type="evidence" value="ECO:0007669"/>
    <property type="project" value="TreeGrafter"/>
</dbReference>
<dbReference type="GO" id="GO:0008097">
    <property type="term" value="F:5S rRNA binding"/>
    <property type="evidence" value="ECO:0007669"/>
    <property type="project" value="TreeGrafter"/>
</dbReference>
<dbReference type="FunFam" id="3.30.420.100:FF:000001">
    <property type="entry name" value="50S ribosomal protein L18"/>
    <property type="match status" value="1"/>
</dbReference>
<evidence type="ECO:0000256" key="8">
    <source>
        <dbReference type="HAMAP-Rule" id="MF_01337"/>
    </source>
</evidence>
<evidence type="ECO:0000256" key="7">
    <source>
        <dbReference type="ARBA" id="ARBA00053375"/>
    </source>
</evidence>
<dbReference type="Proteomes" id="UP000525027">
    <property type="component" value="Unassembled WGS sequence"/>
</dbReference>
<organism evidence="9 10">
    <name type="scientific">Acetomicrobium hydrogeniformans</name>
    <dbReference type="NCBI Taxonomy" id="649746"/>
    <lineage>
        <taxon>Bacteria</taxon>
        <taxon>Thermotogati</taxon>
        <taxon>Synergistota</taxon>
        <taxon>Synergistia</taxon>
        <taxon>Synergistales</taxon>
        <taxon>Acetomicrobiaceae</taxon>
        <taxon>Acetomicrobium</taxon>
    </lineage>
</organism>
<dbReference type="InterPro" id="IPR057268">
    <property type="entry name" value="Ribosomal_L18"/>
</dbReference>
<dbReference type="RefSeq" id="WP_273001899.1">
    <property type="nucleotide sequence ID" value="NZ_DURU01000008.1"/>
</dbReference>
<sequence length="122" mass="13715">MIKRKSRNEMRLLRHRRIRKRVLGTQEKPRLSVFRSLKHIYVQVIDDERGHTLISASTLDKELRPLQVSSGSIEAAKAVGQLVARRALELGIAEVVFDRGGHAYHGKVKALADAAREAGLKL</sequence>